<name>A0A517QUG7_9PLAN</name>
<organism evidence="2 3">
    <name type="scientific">Thalassoglobus polymorphus</name>
    <dbReference type="NCBI Taxonomy" id="2527994"/>
    <lineage>
        <taxon>Bacteria</taxon>
        <taxon>Pseudomonadati</taxon>
        <taxon>Planctomycetota</taxon>
        <taxon>Planctomycetia</taxon>
        <taxon>Planctomycetales</taxon>
        <taxon>Planctomycetaceae</taxon>
        <taxon>Thalassoglobus</taxon>
    </lineage>
</organism>
<dbReference type="KEGG" id="tpol:Mal48_45030"/>
<gene>
    <name evidence="2" type="ORF">Mal48_45030</name>
</gene>
<evidence type="ECO:0000313" key="2">
    <source>
        <dbReference type="EMBL" id="QDT35227.1"/>
    </source>
</evidence>
<evidence type="ECO:0000313" key="3">
    <source>
        <dbReference type="Proteomes" id="UP000315724"/>
    </source>
</evidence>
<protein>
    <recommendedName>
        <fullName evidence="4">Zinc ribbon domain-containing protein</fullName>
    </recommendedName>
</protein>
<accession>A0A517QUG7</accession>
<feature type="compositionally biased region" description="Low complexity" evidence="1">
    <location>
        <begin position="56"/>
        <end position="108"/>
    </location>
</feature>
<proteinExistence type="predicted"/>
<dbReference type="AlphaFoldDB" id="A0A517QUG7"/>
<sequence length="864" mass="93396">MFPQQIEDFIFALNLRSIPSIQPEITIMDFRKCPACQASVLEDDVDDCPFCGASMSGKPKPKTTSPKAPSKASSGTKATTAKDPGQKSSKSATGSAKAKPSSKAAGAAQKKDDDDPFEVDTFAVKKAIKLAPRPTKTRTYEIICPMCETKGYMLPQDAGKDVQCANPECLVPVFKSKRPKVEAPPEEESDNKKTIIIAAAAVVLLGVGFAVFSMLSPKDPVVNNGGSQIPDPNGRTVDCDNCPTVVDCDDCKPEEISLSEIRSESLGKIENAVGGKGSGNQNPFIGKQMTAQAFAVSGQIAEAQKHLKRLREGGVSTGYLQLQPAADIAWAQLKKGDTEAATTTAMNAVAEARKVPLNLRRTLGNVRSSLDAATSITAVLVAVGKQDEAAKFISEQVRDAEGDLGFRGKASALWRAAYDSHTFDIGLEASRPYHLVMPEPLRMSVIETLVAKGQEAKAFAVISTAQSVSGTDACRASWAGRLAEMKPETVIEAVSGKESGVSATGLTRMWAAVASHLKTKNQDQAAQVAFDKAIAAAAKIPEPKPEKFPSMKEIYNSSGKAHLGLSNPAEERSSAMACADIALVSVQFQKMDQAKEYMEKSMAYARATSPSPVKAQEVLDECRNQSSVQSQLQRTLDLSSSQVRGAFIRYRKQCQDLKAAADARFQFQVDLLRGIAKAGLLQETWDYAIARHELTDSMEREPFLDSSLPGLLIVLAELENSQDLKQSIYVAFKDRPEFDAVDSGTGAIRVDFQKGNMRAAADNLRKFYRSKSAHEARDRSDMIALEIIGKIQQERSVKETFDFLTTLSDPVLRQDAFLLFAAHTTQAESAPQLWKILNTQSIRDLSGLEQGAVYLGFVTAIPAQ</sequence>
<dbReference type="EMBL" id="CP036267">
    <property type="protein sequence ID" value="QDT35227.1"/>
    <property type="molecule type" value="Genomic_DNA"/>
</dbReference>
<reference evidence="2 3" key="1">
    <citation type="submission" date="2019-02" db="EMBL/GenBank/DDBJ databases">
        <title>Deep-cultivation of Planctomycetes and their phenomic and genomic characterization uncovers novel biology.</title>
        <authorList>
            <person name="Wiegand S."/>
            <person name="Jogler M."/>
            <person name="Boedeker C."/>
            <person name="Pinto D."/>
            <person name="Vollmers J."/>
            <person name="Rivas-Marin E."/>
            <person name="Kohn T."/>
            <person name="Peeters S.H."/>
            <person name="Heuer A."/>
            <person name="Rast P."/>
            <person name="Oberbeckmann S."/>
            <person name="Bunk B."/>
            <person name="Jeske O."/>
            <person name="Meyerdierks A."/>
            <person name="Storesund J.E."/>
            <person name="Kallscheuer N."/>
            <person name="Luecker S."/>
            <person name="Lage O.M."/>
            <person name="Pohl T."/>
            <person name="Merkel B.J."/>
            <person name="Hornburger P."/>
            <person name="Mueller R.-W."/>
            <person name="Bruemmer F."/>
            <person name="Labrenz M."/>
            <person name="Spormann A.M."/>
            <person name="Op den Camp H."/>
            <person name="Overmann J."/>
            <person name="Amann R."/>
            <person name="Jetten M.S.M."/>
            <person name="Mascher T."/>
            <person name="Medema M.H."/>
            <person name="Devos D.P."/>
            <person name="Kaster A.-K."/>
            <person name="Ovreas L."/>
            <person name="Rohde M."/>
            <person name="Galperin M.Y."/>
            <person name="Jogler C."/>
        </authorList>
    </citation>
    <scope>NUCLEOTIDE SEQUENCE [LARGE SCALE GENOMIC DNA]</scope>
    <source>
        <strain evidence="2 3">Mal48</strain>
    </source>
</reference>
<evidence type="ECO:0000256" key="1">
    <source>
        <dbReference type="SAM" id="MobiDB-lite"/>
    </source>
</evidence>
<evidence type="ECO:0008006" key="4">
    <source>
        <dbReference type="Google" id="ProtNLM"/>
    </source>
</evidence>
<feature type="region of interest" description="Disordered" evidence="1">
    <location>
        <begin position="53"/>
        <end position="115"/>
    </location>
</feature>
<dbReference type="Proteomes" id="UP000315724">
    <property type="component" value="Chromosome"/>
</dbReference>
<keyword evidence="3" id="KW-1185">Reference proteome</keyword>